<evidence type="ECO:0000313" key="3">
    <source>
        <dbReference type="Proteomes" id="UP000320735"/>
    </source>
</evidence>
<keyword evidence="3" id="KW-1185">Reference proteome</keyword>
<feature type="region of interest" description="Disordered" evidence="1">
    <location>
        <begin position="55"/>
        <end position="78"/>
    </location>
</feature>
<dbReference type="InterPro" id="IPR002514">
    <property type="entry name" value="Transposase_8"/>
</dbReference>
<feature type="compositionally biased region" description="Low complexity" evidence="1">
    <location>
        <begin position="57"/>
        <end position="68"/>
    </location>
</feature>
<proteinExistence type="predicted"/>
<reference evidence="2 3" key="1">
    <citation type="submission" date="2019-02" db="EMBL/GenBank/DDBJ databases">
        <title>Deep-cultivation of Planctomycetes and their phenomic and genomic characterization uncovers novel biology.</title>
        <authorList>
            <person name="Wiegand S."/>
            <person name="Jogler M."/>
            <person name="Boedeker C."/>
            <person name="Pinto D."/>
            <person name="Vollmers J."/>
            <person name="Rivas-Marin E."/>
            <person name="Kohn T."/>
            <person name="Peeters S.H."/>
            <person name="Heuer A."/>
            <person name="Rast P."/>
            <person name="Oberbeckmann S."/>
            <person name="Bunk B."/>
            <person name="Jeske O."/>
            <person name="Meyerdierks A."/>
            <person name="Storesund J.E."/>
            <person name="Kallscheuer N."/>
            <person name="Luecker S."/>
            <person name="Lage O.M."/>
            <person name="Pohl T."/>
            <person name="Merkel B.J."/>
            <person name="Hornburger P."/>
            <person name="Mueller R.-W."/>
            <person name="Bruemmer F."/>
            <person name="Labrenz M."/>
            <person name="Spormann A.M."/>
            <person name="Op Den Camp H."/>
            <person name="Overmann J."/>
            <person name="Amann R."/>
            <person name="Jetten M.S.M."/>
            <person name="Mascher T."/>
            <person name="Medema M.H."/>
            <person name="Devos D.P."/>
            <person name="Kaster A.-K."/>
            <person name="Ovreas L."/>
            <person name="Rohde M."/>
            <person name="Galperin M.Y."/>
            <person name="Jogler C."/>
        </authorList>
    </citation>
    <scope>NUCLEOTIDE SEQUENCE [LARGE SCALE GENOMIC DNA]</scope>
    <source>
        <strain evidence="2 3">CA54</strain>
    </source>
</reference>
<dbReference type="GO" id="GO:0004803">
    <property type="term" value="F:transposase activity"/>
    <property type="evidence" value="ECO:0007669"/>
    <property type="project" value="InterPro"/>
</dbReference>
<dbReference type="GO" id="GO:0003677">
    <property type="term" value="F:DNA binding"/>
    <property type="evidence" value="ECO:0007669"/>
    <property type="project" value="InterPro"/>
</dbReference>
<organism evidence="2 3">
    <name type="scientific">Symmachiella macrocystis</name>
    <dbReference type="NCBI Taxonomy" id="2527985"/>
    <lineage>
        <taxon>Bacteria</taxon>
        <taxon>Pseudomonadati</taxon>
        <taxon>Planctomycetota</taxon>
        <taxon>Planctomycetia</taxon>
        <taxon>Planctomycetales</taxon>
        <taxon>Planctomycetaceae</taxon>
        <taxon>Symmachiella</taxon>
    </lineage>
</organism>
<dbReference type="Proteomes" id="UP000320735">
    <property type="component" value="Unassembled WGS sequence"/>
</dbReference>
<protein>
    <recommendedName>
        <fullName evidence="4">Transposase</fullName>
    </recommendedName>
</protein>
<evidence type="ECO:0000256" key="1">
    <source>
        <dbReference type="SAM" id="MobiDB-lite"/>
    </source>
</evidence>
<comment type="caution">
    <text evidence="2">The sequence shown here is derived from an EMBL/GenBank/DDBJ whole genome shotgun (WGS) entry which is preliminary data.</text>
</comment>
<dbReference type="EMBL" id="SJPP01000003">
    <property type="protein sequence ID" value="TWU06973.1"/>
    <property type="molecule type" value="Genomic_DNA"/>
</dbReference>
<dbReference type="Pfam" id="PF01527">
    <property type="entry name" value="HTH_Tnp_1"/>
    <property type="match status" value="1"/>
</dbReference>
<sequence length="101" mass="11305">MARNASPSKRVRHSSAEIQGKLRETERLLSEGVLLTEACESVGISRATYYRWRPKQSKSSQEELLSSSIGGNNTRPNCLKSENEALRRLVVDLLLEMKSGN</sequence>
<evidence type="ECO:0000313" key="2">
    <source>
        <dbReference type="EMBL" id="TWU06973.1"/>
    </source>
</evidence>
<dbReference type="OrthoDB" id="285898at2"/>
<gene>
    <name evidence="2" type="ORF">CA54_53770</name>
</gene>
<dbReference type="GO" id="GO:0006313">
    <property type="term" value="P:DNA transposition"/>
    <property type="evidence" value="ECO:0007669"/>
    <property type="project" value="InterPro"/>
</dbReference>
<dbReference type="RefSeq" id="WP_146373805.1">
    <property type="nucleotide sequence ID" value="NZ_SJPP01000003.1"/>
</dbReference>
<evidence type="ECO:0008006" key="4">
    <source>
        <dbReference type="Google" id="ProtNLM"/>
    </source>
</evidence>
<dbReference type="AlphaFoldDB" id="A0A5C6B478"/>
<name>A0A5C6B478_9PLAN</name>
<accession>A0A5C6B478</accession>